<name>A0A921FYC8_SPOPS</name>
<dbReference type="Pfam" id="PF01381">
    <property type="entry name" value="HTH_3"/>
    <property type="match status" value="1"/>
</dbReference>
<accession>A0A921FYC8</accession>
<reference evidence="2" key="2">
    <citation type="submission" date="2021-09" db="EMBL/GenBank/DDBJ databases">
        <authorList>
            <person name="Gilroy R."/>
        </authorList>
    </citation>
    <scope>NUCLEOTIDE SEQUENCE</scope>
    <source>
        <strain evidence="2">CHK171-7178</strain>
    </source>
</reference>
<proteinExistence type="predicted"/>
<gene>
    <name evidence="2" type="ORF">K8V56_08515</name>
</gene>
<dbReference type="InterPro" id="IPR001387">
    <property type="entry name" value="Cro/C1-type_HTH"/>
</dbReference>
<dbReference type="Gene3D" id="1.10.260.40">
    <property type="entry name" value="lambda repressor-like DNA-binding domains"/>
    <property type="match status" value="1"/>
</dbReference>
<dbReference type="Proteomes" id="UP000698173">
    <property type="component" value="Unassembled WGS sequence"/>
</dbReference>
<organism evidence="2 3">
    <name type="scientific">Sporosarcina psychrophila</name>
    <name type="common">Bacillus psychrophilus</name>
    <dbReference type="NCBI Taxonomy" id="1476"/>
    <lineage>
        <taxon>Bacteria</taxon>
        <taxon>Bacillati</taxon>
        <taxon>Bacillota</taxon>
        <taxon>Bacilli</taxon>
        <taxon>Bacillales</taxon>
        <taxon>Caryophanaceae</taxon>
        <taxon>Sporosarcina</taxon>
    </lineage>
</organism>
<feature type="domain" description="HTH cro/C1-type" evidence="1">
    <location>
        <begin position="81"/>
        <end position="142"/>
    </location>
</feature>
<dbReference type="InterPro" id="IPR010982">
    <property type="entry name" value="Lambda_DNA-bd_dom_sf"/>
</dbReference>
<reference evidence="2" key="1">
    <citation type="journal article" date="2021" name="PeerJ">
        <title>Extensive microbial diversity within the chicken gut microbiome revealed by metagenomics and culture.</title>
        <authorList>
            <person name="Gilroy R."/>
            <person name="Ravi A."/>
            <person name="Getino M."/>
            <person name="Pursley I."/>
            <person name="Horton D.L."/>
            <person name="Alikhan N.F."/>
            <person name="Baker D."/>
            <person name="Gharbi K."/>
            <person name="Hall N."/>
            <person name="Watson M."/>
            <person name="Adriaenssens E.M."/>
            <person name="Foster-Nyarko E."/>
            <person name="Jarju S."/>
            <person name="Secka A."/>
            <person name="Antonio M."/>
            <person name="Oren A."/>
            <person name="Chaudhuri R.R."/>
            <person name="La Ragione R."/>
            <person name="Hildebrand F."/>
            <person name="Pallen M.J."/>
        </authorList>
    </citation>
    <scope>NUCLEOTIDE SEQUENCE</scope>
    <source>
        <strain evidence="2">CHK171-7178</strain>
    </source>
</reference>
<dbReference type="GO" id="GO:0003677">
    <property type="term" value="F:DNA binding"/>
    <property type="evidence" value="ECO:0007669"/>
    <property type="project" value="InterPro"/>
</dbReference>
<evidence type="ECO:0000259" key="1">
    <source>
        <dbReference type="PROSITE" id="PS50943"/>
    </source>
</evidence>
<dbReference type="AlphaFoldDB" id="A0A921FYC8"/>
<comment type="caution">
    <text evidence="2">The sequence shown here is derived from an EMBL/GenBank/DDBJ whole genome shotgun (WGS) entry which is preliminary data.</text>
</comment>
<dbReference type="EMBL" id="DYWT01000140">
    <property type="protein sequence ID" value="HJF31809.1"/>
    <property type="molecule type" value="Genomic_DNA"/>
</dbReference>
<dbReference type="PROSITE" id="PS50943">
    <property type="entry name" value="HTH_CROC1"/>
    <property type="match status" value="1"/>
</dbReference>
<evidence type="ECO:0000313" key="2">
    <source>
        <dbReference type="EMBL" id="HJF31809.1"/>
    </source>
</evidence>
<protein>
    <submittedName>
        <fullName evidence="2">Helix-turn-helix domain-containing protein</fullName>
    </submittedName>
</protein>
<sequence length="145" mass="16972">MIKTETAYKKSLEKLQEDKLFIRDQKKVLEDMGLTEEQVEKALQPSITFHEQLKEEVVYYERIRRGEFEPIINLHNLGKSLIAYRIYVGLSQQELADRLGVSASQVSRDERNEYYGATLERVQEVMEAMRMVAKMEIQSEDLLLA</sequence>
<dbReference type="SUPFAM" id="SSF47413">
    <property type="entry name" value="lambda repressor-like DNA-binding domains"/>
    <property type="match status" value="1"/>
</dbReference>
<evidence type="ECO:0000313" key="3">
    <source>
        <dbReference type="Proteomes" id="UP000698173"/>
    </source>
</evidence>
<dbReference type="CDD" id="cd00093">
    <property type="entry name" value="HTH_XRE"/>
    <property type="match status" value="1"/>
</dbReference>